<sequence length="247" mass="27611">MEKQMHLAAQYLAAAGISFLDKKPDDSHTNLGFNAENGSLYTHTLSDNEDQLGLDYEKFALVWKSKQGTKTFKLDGATHAEVLTWLQDTSKTALNKVYHYQFHYDLPYDIDNAFTFKLEDLGKLKVLKNLRVLAQSVLETINTQYNLNASIRVWPHHFDSGIYSPLPDAEITIGLGLAIPDSICKEHYLYISGYKNGNTIDPSQFPKLKAGEWKAADFKGAVLNAATITKSEGVAFFNEAIALLENS</sequence>
<dbReference type="AlphaFoldDB" id="A0A1G7FKS9"/>
<proteinExistence type="predicted"/>
<dbReference type="EMBL" id="FNBA01000002">
    <property type="protein sequence ID" value="SDE76551.1"/>
    <property type="molecule type" value="Genomic_DNA"/>
</dbReference>
<dbReference type="RefSeq" id="WP_093143378.1">
    <property type="nucleotide sequence ID" value="NZ_BMWO01000002.1"/>
</dbReference>
<accession>A0A1G7FKS9</accession>
<gene>
    <name evidence="1" type="ORF">SAMN05421855_102622</name>
</gene>
<organism evidence="1 2">
    <name type="scientific">Ulvibacter litoralis</name>
    <dbReference type="NCBI Taxonomy" id="227084"/>
    <lineage>
        <taxon>Bacteria</taxon>
        <taxon>Pseudomonadati</taxon>
        <taxon>Bacteroidota</taxon>
        <taxon>Flavobacteriia</taxon>
        <taxon>Flavobacteriales</taxon>
        <taxon>Flavobacteriaceae</taxon>
        <taxon>Ulvibacter</taxon>
    </lineage>
</organism>
<evidence type="ECO:0000313" key="2">
    <source>
        <dbReference type="Proteomes" id="UP000199321"/>
    </source>
</evidence>
<dbReference type="STRING" id="227084.SAMN05421855_102622"/>
<dbReference type="OrthoDB" id="1158385at2"/>
<protein>
    <submittedName>
        <fullName evidence="1">Uncharacterized protein</fullName>
    </submittedName>
</protein>
<reference evidence="1 2" key="1">
    <citation type="submission" date="2016-10" db="EMBL/GenBank/DDBJ databases">
        <authorList>
            <person name="de Groot N.N."/>
        </authorList>
    </citation>
    <scope>NUCLEOTIDE SEQUENCE [LARGE SCALE GENOMIC DNA]</scope>
    <source>
        <strain evidence="1 2">DSM 16195</strain>
    </source>
</reference>
<evidence type="ECO:0000313" key="1">
    <source>
        <dbReference type="EMBL" id="SDE76551.1"/>
    </source>
</evidence>
<dbReference type="Proteomes" id="UP000199321">
    <property type="component" value="Unassembled WGS sequence"/>
</dbReference>
<keyword evidence="2" id="KW-1185">Reference proteome</keyword>
<name>A0A1G7FKS9_9FLAO</name>